<evidence type="ECO:0000256" key="5">
    <source>
        <dbReference type="ARBA" id="ARBA00022701"/>
    </source>
</evidence>
<comment type="caution">
    <text evidence="13">The sequence shown here is derived from an EMBL/GenBank/DDBJ whole genome shotgun (WGS) entry which is preliminary data.</text>
</comment>
<evidence type="ECO:0000256" key="1">
    <source>
        <dbReference type="ARBA" id="ARBA00004245"/>
    </source>
</evidence>
<keyword evidence="14" id="KW-1185">Reference proteome</keyword>
<organism evidence="13 14">
    <name type="scientific">Blattamonas nauphoetae</name>
    <dbReference type="NCBI Taxonomy" id="2049346"/>
    <lineage>
        <taxon>Eukaryota</taxon>
        <taxon>Metamonada</taxon>
        <taxon>Preaxostyla</taxon>
        <taxon>Oxymonadida</taxon>
        <taxon>Blattamonas</taxon>
    </lineage>
</organism>
<keyword evidence="6" id="KW-0498">Mitosis</keyword>
<evidence type="ECO:0000256" key="8">
    <source>
        <dbReference type="ARBA" id="ARBA00023306"/>
    </source>
</evidence>
<keyword evidence="7" id="KW-0206">Cytoskeleton</keyword>
<dbReference type="PANTHER" id="PTHR10623">
    <property type="entry name" value="MICROTUBULE-ASSOCIATED PROTEIN RP/EB FAMILY MEMBER"/>
    <property type="match status" value="1"/>
</dbReference>
<keyword evidence="3" id="KW-0963">Cytoplasm</keyword>
<dbReference type="InterPro" id="IPR001715">
    <property type="entry name" value="CH_dom"/>
</dbReference>
<dbReference type="InterPro" id="IPR004953">
    <property type="entry name" value="EB1_C"/>
</dbReference>
<accession>A0ABQ9Y4P1</accession>
<protein>
    <submittedName>
        <fullName evidence="13">Microtubule-associated protein RP/EB family member 1</fullName>
    </submittedName>
</protein>
<dbReference type="SUPFAM" id="SSF140612">
    <property type="entry name" value="EB1 dimerisation domain-like"/>
    <property type="match status" value="1"/>
</dbReference>
<evidence type="ECO:0000313" key="14">
    <source>
        <dbReference type="Proteomes" id="UP001281761"/>
    </source>
</evidence>
<dbReference type="EMBL" id="JARBJD010000036">
    <property type="protein sequence ID" value="KAK2958670.1"/>
    <property type="molecule type" value="Genomic_DNA"/>
</dbReference>
<evidence type="ECO:0000256" key="4">
    <source>
        <dbReference type="ARBA" id="ARBA00022618"/>
    </source>
</evidence>
<name>A0ABQ9Y4P1_9EUKA</name>
<keyword evidence="5 9" id="KW-0493">Microtubule</keyword>
<dbReference type="InterPro" id="IPR036872">
    <property type="entry name" value="CH_dom_sf"/>
</dbReference>
<gene>
    <name evidence="13" type="ORF">BLNAU_6439</name>
</gene>
<dbReference type="SUPFAM" id="SSF47576">
    <property type="entry name" value="Calponin-homology domain, CH-domain"/>
    <property type="match status" value="1"/>
</dbReference>
<dbReference type="Proteomes" id="UP001281761">
    <property type="component" value="Unassembled WGS sequence"/>
</dbReference>
<evidence type="ECO:0000259" key="12">
    <source>
        <dbReference type="PROSITE" id="PS51230"/>
    </source>
</evidence>
<dbReference type="Pfam" id="PF03271">
    <property type="entry name" value="EB1"/>
    <property type="match status" value="1"/>
</dbReference>
<evidence type="ECO:0000256" key="10">
    <source>
        <dbReference type="SAM" id="MobiDB-lite"/>
    </source>
</evidence>
<dbReference type="PROSITE" id="PS51230">
    <property type="entry name" value="EB1_C"/>
    <property type="match status" value="1"/>
</dbReference>
<evidence type="ECO:0000259" key="11">
    <source>
        <dbReference type="PROSITE" id="PS50021"/>
    </source>
</evidence>
<dbReference type="Gene3D" id="1.10.418.10">
    <property type="entry name" value="Calponin-like domain"/>
    <property type="match status" value="1"/>
</dbReference>
<evidence type="ECO:0000256" key="3">
    <source>
        <dbReference type="ARBA" id="ARBA00022490"/>
    </source>
</evidence>
<sequence length="247" mass="27879">MADRAIGNMDGAYFISRTELLNWVNETLQLNYAKLDLCSNGAAFAQIVDVIFPGKVPMGRINWNAKYDYEFEKNYKIIQDTFTKVGVDKVIDVARLCKGKFQDTLEFAQWLKRFYDLHIGSGGRAGYDPAARRQGKALPAELVGDSARSTGGSQRGASPKRAGSRPSHRTDGNTQMLESEVTRLTDLNNELKETMDGIEKERNFYFEKLRKVEIICQEKENDPIMKQILDILYATEGDFVAGDEDQV</sequence>
<evidence type="ECO:0000256" key="9">
    <source>
        <dbReference type="PROSITE-ProRule" id="PRU00576"/>
    </source>
</evidence>
<dbReference type="PROSITE" id="PS50021">
    <property type="entry name" value="CH"/>
    <property type="match status" value="1"/>
</dbReference>
<feature type="region of interest" description="Disordered" evidence="10">
    <location>
        <begin position="139"/>
        <end position="175"/>
    </location>
</feature>
<keyword evidence="4" id="KW-0132">Cell division</keyword>
<feature type="compositionally biased region" description="Polar residues" evidence="10">
    <location>
        <begin position="147"/>
        <end position="156"/>
    </location>
</feature>
<dbReference type="InterPro" id="IPR027328">
    <property type="entry name" value="MAPRE"/>
</dbReference>
<comment type="subcellular location">
    <subcellularLocation>
        <location evidence="1">Cytoplasm</location>
        <location evidence="1">Cytoskeleton</location>
    </subcellularLocation>
</comment>
<evidence type="ECO:0000256" key="2">
    <source>
        <dbReference type="ARBA" id="ARBA00010729"/>
    </source>
</evidence>
<keyword evidence="8" id="KW-0131">Cell cycle</keyword>
<proteinExistence type="inferred from homology"/>
<reference evidence="13 14" key="1">
    <citation type="journal article" date="2022" name="bioRxiv">
        <title>Genomics of Preaxostyla Flagellates Illuminates Evolutionary Transitions and the Path Towards Mitochondrial Loss.</title>
        <authorList>
            <person name="Novak L.V.F."/>
            <person name="Treitli S.C."/>
            <person name="Pyrih J."/>
            <person name="Halakuc P."/>
            <person name="Pipaliya S.V."/>
            <person name="Vacek V."/>
            <person name="Brzon O."/>
            <person name="Soukal P."/>
            <person name="Eme L."/>
            <person name="Dacks J.B."/>
            <person name="Karnkowska A."/>
            <person name="Elias M."/>
            <person name="Hampl V."/>
        </authorList>
    </citation>
    <scope>NUCLEOTIDE SEQUENCE [LARGE SCALE GENOMIC DNA]</scope>
    <source>
        <strain evidence="13">NAU3</strain>
        <tissue evidence="13">Gut</tissue>
    </source>
</reference>
<evidence type="ECO:0000313" key="13">
    <source>
        <dbReference type="EMBL" id="KAK2958670.1"/>
    </source>
</evidence>
<dbReference type="Pfam" id="PF00307">
    <property type="entry name" value="CH"/>
    <property type="match status" value="1"/>
</dbReference>
<dbReference type="Gene3D" id="1.20.5.1430">
    <property type="match status" value="1"/>
</dbReference>
<dbReference type="InterPro" id="IPR036133">
    <property type="entry name" value="EB1_C_sf"/>
</dbReference>
<feature type="domain" description="Calponin-homology (CH)" evidence="11">
    <location>
        <begin position="14"/>
        <end position="116"/>
    </location>
</feature>
<evidence type="ECO:0000256" key="6">
    <source>
        <dbReference type="ARBA" id="ARBA00022776"/>
    </source>
</evidence>
<comment type="similarity">
    <text evidence="2">Belongs to the MAPRE family.</text>
</comment>
<feature type="domain" description="EB1 C-terminal" evidence="12">
    <location>
        <begin position="173"/>
        <end position="241"/>
    </location>
</feature>
<evidence type="ECO:0000256" key="7">
    <source>
        <dbReference type="ARBA" id="ARBA00023212"/>
    </source>
</evidence>